<accession>W1NDR6</accession>
<dbReference type="EMBL" id="KI397628">
    <property type="protein sequence ID" value="ERM93506.1"/>
    <property type="molecule type" value="Genomic_DNA"/>
</dbReference>
<feature type="domain" description="SMP" evidence="4">
    <location>
        <begin position="10"/>
        <end position="65"/>
    </location>
</feature>
<proteinExistence type="inferred from homology"/>
<feature type="region of interest" description="Disordered" evidence="3">
    <location>
        <begin position="211"/>
        <end position="238"/>
    </location>
</feature>
<dbReference type="STRING" id="13333.W1NDR6"/>
<comment type="similarity">
    <text evidence="1">Belongs to the LEA type SMP family.</text>
</comment>
<evidence type="ECO:0000259" key="4">
    <source>
        <dbReference type="Pfam" id="PF04927"/>
    </source>
</evidence>
<sequence>MSQGQPQRPIKYGDAFPVSGDHANQTVAPRDAAMMQSAEGLVLGLTQKGGAAAATMHSAADRNEAVGAVAHEEFSAVGEGQGVTVAEAELPDRRVVVESVGGQVVRLFAQALSQGVGQLRERTGDVQGGGELRQGAGDLGEGKLTIGEALEATGLTAGHKVVEQSDASAIEEAEMRASGRSGGRSAAATEKLPADKPVTWEDAERIAAAEMRNNPKLTTHPGGVAASVDAAARINESD</sequence>
<name>W1NDR6_AMBTC</name>
<keyword evidence="2" id="KW-0677">Repeat</keyword>
<feature type="region of interest" description="Disordered" evidence="3">
    <location>
        <begin position="176"/>
        <end position="199"/>
    </location>
</feature>
<dbReference type="InterPro" id="IPR042971">
    <property type="entry name" value="LEA_SMP"/>
</dbReference>
<dbReference type="Proteomes" id="UP000017836">
    <property type="component" value="Unassembled WGS sequence"/>
</dbReference>
<dbReference type="PANTHER" id="PTHR31174">
    <property type="entry name" value="SEED MATURATION FAMILY PROTEIN"/>
    <property type="match status" value="1"/>
</dbReference>
<dbReference type="Gramene" id="ERM93506">
    <property type="protein sequence ID" value="ERM93506"/>
    <property type="gene ID" value="AMTR_s00004p00042590"/>
</dbReference>
<feature type="region of interest" description="Disordered" evidence="3">
    <location>
        <begin position="1"/>
        <end position="25"/>
    </location>
</feature>
<protein>
    <recommendedName>
        <fullName evidence="4">SMP domain-containing protein</fullName>
    </recommendedName>
</protein>
<feature type="domain" description="SMP" evidence="4">
    <location>
        <begin position="188"/>
        <end position="237"/>
    </location>
</feature>
<reference evidence="6" key="1">
    <citation type="journal article" date="2013" name="Science">
        <title>The Amborella genome and the evolution of flowering plants.</title>
        <authorList>
            <consortium name="Amborella Genome Project"/>
        </authorList>
    </citation>
    <scope>NUCLEOTIDE SEQUENCE [LARGE SCALE GENOMIC DNA]</scope>
</reference>
<gene>
    <name evidence="5" type="ORF">AMTR_s00004p00042590</name>
</gene>
<keyword evidence="6" id="KW-1185">Reference proteome</keyword>
<dbReference type="Pfam" id="PF04927">
    <property type="entry name" value="SMP"/>
    <property type="match status" value="2"/>
</dbReference>
<dbReference type="eggNOG" id="ENOG502QPSX">
    <property type="taxonomic scope" value="Eukaryota"/>
</dbReference>
<dbReference type="AlphaFoldDB" id="W1NDR6"/>
<evidence type="ECO:0000256" key="3">
    <source>
        <dbReference type="SAM" id="MobiDB-lite"/>
    </source>
</evidence>
<evidence type="ECO:0000313" key="5">
    <source>
        <dbReference type="EMBL" id="ERM93506.1"/>
    </source>
</evidence>
<dbReference type="HOGENOM" id="CLU_075678_0_0_1"/>
<evidence type="ECO:0000256" key="2">
    <source>
        <dbReference type="ARBA" id="ARBA00022737"/>
    </source>
</evidence>
<feature type="compositionally biased region" description="Low complexity" evidence="3">
    <location>
        <begin position="176"/>
        <end position="188"/>
    </location>
</feature>
<dbReference type="OMA" id="DADMMQT"/>
<evidence type="ECO:0000256" key="1">
    <source>
        <dbReference type="ARBA" id="ARBA00010733"/>
    </source>
</evidence>
<dbReference type="PANTHER" id="PTHR31174:SF7">
    <property type="entry name" value="LATE EMBRYOGENESIS ABUNDANT PROTEIN 31-RELATED"/>
    <property type="match status" value="1"/>
</dbReference>
<evidence type="ECO:0000313" key="6">
    <source>
        <dbReference type="Proteomes" id="UP000017836"/>
    </source>
</evidence>
<organism evidence="5 6">
    <name type="scientific">Amborella trichopoda</name>
    <dbReference type="NCBI Taxonomy" id="13333"/>
    <lineage>
        <taxon>Eukaryota</taxon>
        <taxon>Viridiplantae</taxon>
        <taxon>Streptophyta</taxon>
        <taxon>Embryophyta</taxon>
        <taxon>Tracheophyta</taxon>
        <taxon>Spermatophyta</taxon>
        <taxon>Magnoliopsida</taxon>
        <taxon>Amborellales</taxon>
        <taxon>Amborellaceae</taxon>
        <taxon>Amborella</taxon>
    </lineage>
</organism>
<dbReference type="InterPro" id="IPR007011">
    <property type="entry name" value="LEA_SMP_dom"/>
</dbReference>